<dbReference type="OMA" id="WEWEADS"/>
<dbReference type="InParanoid" id="A0A3B5R0B6"/>
<dbReference type="InterPro" id="IPR043502">
    <property type="entry name" value="DNA/RNA_pol_sf"/>
</dbReference>
<dbReference type="CDD" id="cd01650">
    <property type="entry name" value="RT_nLTR_like"/>
    <property type="match status" value="1"/>
</dbReference>
<dbReference type="Pfam" id="PF00078">
    <property type="entry name" value="RVT_1"/>
    <property type="match status" value="1"/>
</dbReference>
<reference evidence="3" key="2">
    <citation type="journal article" date="2013" name="Nat. Genet.">
        <title>The genome of the platyfish, Xiphophorus maculatus, provides insights into evolutionary adaptation and several complex traits.</title>
        <authorList>
            <person name="Schartl M."/>
            <person name="Walter R.B."/>
            <person name="Shen Y."/>
            <person name="Garcia T."/>
            <person name="Catchen J."/>
            <person name="Amores A."/>
            <person name="Braasch I."/>
            <person name="Chalopin D."/>
            <person name="Volff J.N."/>
            <person name="Lesch K.P."/>
            <person name="Bisazza A."/>
            <person name="Minx P."/>
            <person name="Hillier L."/>
            <person name="Wilson R.K."/>
            <person name="Fuerstenberg S."/>
            <person name="Boore J."/>
            <person name="Searle S."/>
            <person name="Postlethwait J.H."/>
            <person name="Warren W.C."/>
        </authorList>
    </citation>
    <scope>NUCLEOTIDE SEQUENCE [LARGE SCALE GENOMIC DNA]</scope>
    <source>
        <strain evidence="3">JP 163 A</strain>
    </source>
</reference>
<dbReference type="GeneTree" id="ENSGT00940000163630"/>
<reference evidence="2" key="4">
    <citation type="submission" date="2025-09" db="UniProtKB">
        <authorList>
            <consortium name="Ensembl"/>
        </authorList>
    </citation>
    <scope>IDENTIFICATION</scope>
    <source>
        <strain evidence="2">JP 163 A</strain>
    </source>
</reference>
<dbReference type="PANTHER" id="PTHR31635:SF196">
    <property type="entry name" value="REVERSE TRANSCRIPTASE DOMAIN-CONTAINING PROTEIN-RELATED"/>
    <property type="match status" value="1"/>
</dbReference>
<dbReference type="Ensembl" id="ENSXMAT00000040314.1">
    <property type="protein sequence ID" value="ENSXMAP00000036662.1"/>
    <property type="gene ID" value="ENSXMAG00000024176.1"/>
</dbReference>
<dbReference type="PROSITE" id="PS50878">
    <property type="entry name" value="RT_POL"/>
    <property type="match status" value="1"/>
</dbReference>
<sequence>MKAVIRGKIISISTHLKKENIQKRKYLEDKLLKLQHEHSVTMNDSIKSDMVKFKKELDDLNMVEVQKKIIFNKQQYCDVGGKSLKLLSYKLRKQQAERTIHKIRNPLDGQLETEEEKIQQCFQNYYRKLYSQTHVDNNQEVNTFLSKLELPTVTEEQNKLLVSTITSEEIHSAIKRLKGGKMAGSDGFGPEWYKIMQDHLTPTLQKTFNWVMKGKIVPPSWKEAIISIIKKEGKDNLNCSNYRPISVLNIDYKLFTSIISKRLETILPGLIHNDQTGFIKHRQTQDNIRKVLHIMNQVHRQKIETLVLSLDAEKAFDSVRWSFLYQVLERFGFDKSIINTISGLYDKPTAKIKINGDLTESFILERGTRQGCCLSPLLFALFIEPLSQWIRQRRDIIGIRTIGGEQKLALFADDLLLVMSHPNLVLPKLMKILSDFGLYSGYKVNVNKTQVLTVNYDPPAEIKNCYKWEWEADSIRYLGVVIHRDPNEMFEANYAPLNIAIKSDIQRWNAIPFLDLHSRIESVKLNILPRFLYLFQSLPVPVPSKQFVEWDKMLSKYIWKGKKARVKYKTLQLKKEKGGCGLPCLREYFCAAQLRPLICLCCPDYTAGWKNVEGETVKTMPIKAIIADTKLQSKINLADEPISQVMISAWNEAIRICGLENASKLLRWCAYDSDFLPNQHDDRFKKWISKGLTNYYSFVHKGTFQCFETLKRKHDLCADDFFRFLQVRNYFNKELKVHLHNLRFVETFILLTKSKPGKTISRLYDAILRCKKDSTDYIKVKWEKEASLTISEDDWGHICKIPWTTTRSKVWREFCWKNIIRFFITPKQKRYQGRGFTCWRCGRDDANHFHIFWDCQTIQQYWSQIHNHLQNIFTANFPLTFECIFLCNIPVDKLNHNDQKLLFILLAGSKKALTRKWLKREPPTTDDWINVVKEIYVLERLSFSINVQRDTFYKIWSKWTEYVKPVVSDFS</sequence>
<evidence type="ECO:0000259" key="1">
    <source>
        <dbReference type="PROSITE" id="PS50878"/>
    </source>
</evidence>
<organism evidence="2 3">
    <name type="scientific">Xiphophorus maculatus</name>
    <name type="common">Southern platyfish</name>
    <name type="synonym">Platypoecilus maculatus</name>
    <dbReference type="NCBI Taxonomy" id="8083"/>
    <lineage>
        <taxon>Eukaryota</taxon>
        <taxon>Metazoa</taxon>
        <taxon>Chordata</taxon>
        <taxon>Craniata</taxon>
        <taxon>Vertebrata</taxon>
        <taxon>Euteleostomi</taxon>
        <taxon>Actinopterygii</taxon>
        <taxon>Neopterygii</taxon>
        <taxon>Teleostei</taxon>
        <taxon>Neoteleostei</taxon>
        <taxon>Acanthomorphata</taxon>
        <taxon>Ovalentaria</taxon>
        <taxon>Atherinomorphae</taxon>
        <taxon>Cyprinodontiformes</taxon>
        <taxon>Poeciliidae</taxon>
        <taxon>Poeciliinae</taxon>
        <taxon>Xiphophorus</taxon>
    </lineage>
</organism>
<dbReference type="InterPro" id="IPR000477">
    <property type="entry name" value="RT_dom"/>
</dbReference>
<dbReference type="STRING" id="8083.ENSXMAP00000036662"/>
<protein>
    <recommendedName>
        <fullName evidence="1">Reverse transcriptase domain-containing protein</fullName>
    </recommendedName>
</protein>
<feature type="domain" description="Reverse transcriptase" evidence="1">
    <location>
        <begin position="210"/>
        <end position="482"/>
    </location>
</feature>
<keyword evidence="3" id="KW-1185">Reference proteome</keyword>
<accession>A0A3B5R0B6</accession>
<evidence type="ECO:0000313" key="2">
    <source>
        <dbReference type="Ensembl" id="ENSXMAP00000036662.1"/>
    </source>
</evidence>
<dbReference type="SUPFAM" id="SSF56672">
    <property type="entry name" value="DNA/RNA polymerases"/>
    <property type="match status" value="1"/>
</dbReference>
<evidence type="ECO:0000313" key="3">
    <source>
        <dbReference type="Proteomes" id="UP000002852"/>
    </source>
</evidence>
<dbReference type="AlphaFoldDB" id="A0A3B5R0B6"/>
<name>A0A3B5R0B6_XIPMA</name>
<reference evidence="2" key="3">
    <citation type="submission" date="2025-08" db="UniProtKB">
        <authorList>
            <consortium name="Ensembl"/>
        </authorList>
    </citation>
    <scope>IDENTIFICATION</scope>
    <source>
        <strain evidence="2">JP 163 A</strain>
    </source>
</reference>
<dbReference type="PANTHER" id="PTHR31635">
    <property type="entry name" value="REVERSE TRANSCRIPTASE DOMAIN-CONTAINING PROTEIN-RELATED"/>
    <property type="match status" value="1"/>
</dbReference>
<proteinExistence type="predicted"/>
<dbReference type="Proteomes" id="UP000002852">
    <property type="component" value="Unassembled WGS sequence"/>
</dbReference>
<reference evidence="3" key="1">
    <citation type="submission" date="2012-01" db="EMBL/GenBank/DDBJ databases">
        <authorList>
            <person name="Walter R."/>
            <person name="Schartl M."/>
            <person name="Warren W."/>
        </authorList>
    </citation>
    <scope>NUCLEOTIDE SEQUENCE [LARGE SCALE GENOMIC DNA]</scope>
    <source>
        <strain evidence="3">JP 163 A</strain>
    </source>
</reference>